<proteinExistence type="predicted"/>
<keyword evidence="2" id="KW-1185">Reference proteome</keyword>
<dbReference type="EMBL" id="ML977320">
    <property type="protein sequence ID" value="KAF2116877.1"/>
    <property type="molecule type" value="Genomic_DNA"/>
</dbReference>
<dbReference type="AlphaFoldDB" id="A0A6A5ZDQ0"/>
<gene>
    <name evidence="1" type="ORF">BDV96DRAFT_645282</name>
</gene>
<reference evidence="1" key="1">
    <citation type="journal article" date="2020" name="Stud. Mycol.">
        <title>101 Dothideomycetes genomes: a test case for predicting lifestyles and emergence of pathogens.</title>
        <authorList>
            <person name="Haridas S."/>
            <person name="Albert R."/>
            <person name="Binder M."/>
            <person name="Bloem J."/>
            <person name="Labutti K."/>
            <person name="Salamov A."/>
            <person name="Andreopoulos B."/>
            <person name="Baker S."/>
            <person name="Barry K."/>
            <person name="Bills G."/>
            <person name="Bluhm B."/>
            <person name="Cannon C."/>
            <person name="Castanera R."/>
            <person name="Culley D."/>
            <person name="Daum C."/>
            <person name="Ezra D."/>
            <person name="Gonzalez J."/>
            <person name="Henrissat B."/>
            <person name="Kuo A."/>
            <person name="Liang C."/>
            <person name="Lipzen A."/>
            <person name="Lutzoni F."/>
            <person name="Magnuson J."/>
            <person name="Mondo S."/>
            <person name="Nolan M."/>
            <person name="Ohm R."/>
            <person name="Pangilinan J."/>
            <person name="Park H.-J."/>
            <person name="Ramirez L."/>
            <person name="Alfaro M."/>
            <person name="Sun H."/>
            <person name="Tritt A."/>
            <person name="Yoshinaga Y."/>
            <person name="Zwiers L.-H."/>
            <person name="Turgeon B."/>
            <person name="Goodwin S."/>
            <person name="Spatafora J."/>
            <person name="Crous P."/>
            <person name="Grigoriev I."/>
        </authorList>
    </citation>
    <scope>NUCLEOTIDE SEQUENCE</scope>
    <source>
        <strain evidence="1">CBS 627.86</strain>
    </source>
</reference>
<dbReference type="Proteomes" id="UP000799770">
    <property type="component" value="Unassembled WGS sequence"/>
</dbReference>
<accession>A0A6A5ZDQ0</accession>
<organism evidence="1 2">
    <name type="scientific">Lophiotrema nucula</name>
    <dbReference type="NCBI Taxonomy" id="690887"/>
    <lineage>
        <taxon>Eukaryota</taxon>
        <taxon>Fungi</taxon>
        <taxon>Dikarya</taxon>
        <taxon>Ascomycota</taxon>
        <taxon>Pezizomycotina</taxon>
        <taxon>Dothideomycetes</taxon>
        <taxon>Pleosporomycetidae</taxon>
        <taxon>Pleosporales</taxon>
        <taxon>Lophiotremataceae</taxon>
        <taxon>Lophiotrema</taxon>
    </lineage>
</organism>
<dbReference type="OrthoDB" id="10632535at2759"/>
<sequence length="230" mass="25922">MPAINFPQLANLAGFSPEDMDAYEMGMEAEFDGGMRAVVFLDKCPSLPSTSPIDHPHIIDASQLTDYTPIANYRLCDGIATTLWNSNQEAFAKFFDEKVKVFEWGNTTDKEGAFLASFVVRRVGDEVTAGMYHVSGDVHDWDWHVKQTIDFKTGKWTAKFAAFNGTTPYKEGEPVAWDAFTALVLDGKNPVDPAHAQFGGQRVARSWLNNMIWDNEWATRRERKMAWQAD</sequence>
<name>A0A6A5ZDQ0_9PLEO</name>
<protein>
    <submittedName>
        <fullName evidence="1">Uncharacterized protein</fullName>
    </submittedName>
</protein>
<evidence type="ECO:0000313" key="2">
    <source>
        <dbReference type="Proteomes" id="UP000799770"/>
    </source>
</evidence>
<evidence type="ECO:0000313" key="1">
    <source>
        <dbReference type="EMBL" id="KAF2116877.1"/>
    </source>
</evidence>